<dbReference type="AlphaFoldDB" id="A0AAV1YC27"/>
<sequence>MEMKDAALMGQIESYAHAKELDGHNEMLEESTKYQLLPKEKVLHMEFDLEEKLREVGDALDKAIIELSDTIHERNEMELELQGWMLYVERLRKDLEENFVTRKRLENSLLAQMELNKSKKLVIRSKQLHLNQKSKQVALHIEAEIDTEQFKTKDLTNQRENKLLNASDDLLQKIKMENRNLHENATRLSSEKEILLLFIRLSYEKICDSTIADTEIMDMLNNLGHSLRTLK</sequence>
<dbReference type="EMBL" id="CAXHTB010000023">
    <property type="protein sequence ID" value="CAL0331547.1"/>
    <property type="molecule type" value="Genomic_DNA"/>
</dbReference>
<name>A0AAV1YC27_LUPLU</name>
<evidence type="ECO:0000313" key="1">
    <source>
        <dbReference type="EMBL" id="CAL0331547.1"/>
    </source>
</evidence>
<protein>
    <submittedName>
        <fullName evidence="1">Uncharacterized protein</fullName>
    </submittedName>
</protein>
<dbReference type="Proteomes" id="UP001497480">
    <property type="component" value="Unassembled WGS sequence"/>
</dbReference>
<organism evidence="1 2">
    <name type="scientific">Lupinus luteus</name>
    <name type="common">European yellow lupine</name>
    <dbReference type="NCBI Taxonomy" id="3873"/>
    <lineage>
        <taxon>Eukaryota</taxon>
        <taxon>Viridiplantae</taxon>
        <taxon>Streptophyta</taxon>
        <taxon>Embryophyta</taxon>
        <taxon>Tracheophyta</taxon>
        <taxon>Spermatophyta</taxon>
        <taxon>Magnoliopsida</taxon>
        <taxon>eudicotyledons</taxon>
        <taxon>Gunneridae</taxon>
        <taxon>Pentapetalae</taxon>
        <taxon>rosids</taxon>
        <taxon>fabids</taxon>
        <taxon>Fabales</taxon>
        <taxon>Fabaceae</taxon>
        <taxon>Papilionoideae</taxon>
        <taxon>50 kb inversion clade</taxon>
        <taxon>genistoids sensu lato</taxon>
        <taxon>core genistoids</taxon>
        <taxon>Genisteae</taxon>
        <taxon>Lupinus</taxon>
    </lineage>
</organism>
<reference evidence="1 2" key="1">
    <citation type="submission" date="2024-03" db="EMBL/GenBank/DDBJ databases">
        <authorList>
            <person name="Martinez-Hernandez J."/>
        </authorList>
    </citation>
    <scope>NUCLEOTIDE SEQUENCE [LARGE SCALE GENOMIC DNA]</scope>
</reference>
<accession>A0AAV1YC27</accession>
<dbReference type="PANTHER" id="PTHR45287">
    <property type="entry name" value="OS03G0691500 PROTEIN"/>
    <property type="match status" value="1"/>
</dbReference>
<proteinExistence type="predicted"/>
<comment type="caution">
    <text evidence="1">The sequence shown here is derived from an EMBL/GenBank/DDBJ whole genome shotgun (WGS) entry which is preliminary data.</text>
</comment>
<dbReference type="PANTHER" id="PTHR45287:SF4">
    <property type="entry name" value="OS03G0691500 PROTEIN"/>
    <property type="match status" value="1"/>
</dbReference>
<keyword evidence="2" id="KW-1185">Reference proteome</keyword>
<dbReference type="InterPro" id="IPR040262">
    <property type="entry name" value="At4g38062-like"/>
</dbReference>
<evidence type="ECO:0000313" key="2">
    <source>
        <dbReference type="Proteomes" id="UP001497480"/>
    </source>
</evidence>
<gene>
    <name evidence="1" type="ORF">LLUT_LOCUS32607</name>
</gene>